<organism evidence="2 3">
    <name type="scientific">Peltaster fructicola</name>
    <dbReference type="NCBI Taxonomy" id="286661"/>
    <lineage>
        <taxon>Eukaryota</taxon>
        <taxon>Fungi</taxon>
        <taxon>Dikarya</taxon>
        <taxon>Ascomycota</taxon>
        <taxon>Pezizomycotina</taxon>
        <taxon>Dothideomycetes</taxon>
        <taxon>Dothideomycetes incertae sedis</taxon>
        <taxon>Peltaster</taxon>
    </lineage>
</organism>
<gene>
    <name evidence="2" type="ORF">AMS68_005010</name>
</gene>
<dbReference type="PANTHER" id="PTHR37852">
    <property type="entry name" value="YALI0B21208P"/>
    <property type="match status" value="1"/>
</dbReference>
<dbReference type="AlphaFoldDB" id="A0A6H0XXL3"/>
<keyword evidence="1" id="KW-1133">Transmembrane helix</keyword>
<keyword evidence="1" id="KW-0812">Transmembrane</keyword>
<feature type="transmembrane region" description="Helical" evidence="1">
    <location>
        <begin position="28"/>
        <end position="49"/>
    </location>
</feature>
<name>A0A6H0XXL3_9PEZI</name>
<evidence type="ECO:0000256" key="1">
    <source>
        <dbReference type="SAM" id="Phobius"/>
    </source>
</evidence>
<evidence type="ECO:0000313" key="3">
    <source>
        <dbReference type="Proteomes" id="UP000503462"/>
    </source>
</evidence>
<sequence length="217" mass="23648">MQVPSEQEPATKLAARSRTTDARLSLPFVIRISLGITIASCTGMILGAAHGSQAAGFRFRAENAHRLPTTQTGWYLYHKSKNYHRMLGGVKDGIKMAGRLSGWTFLFVGMEEAIDRARLALTRMRKGDEAALYVSKDLFSTSLAGLGTAGAFSAWHRFPVPTAARLARLGLKAGLAYGILQDLTSLLRGRRLGYVEFVKRRAFGHEDSSESLSDTAG</sequence>
<reference evidence="2 3" key="1">
    <citation type="journal article" date="2016" name="Sci. Rep.">
        <title>Peltaster fructicola genome reveals evolution from an invasive phytopathogen to an ectophytic parasite.</title>
        <authorList>
            <person name="Xu C."/>
            <person name="Chen H."/>
            <person name="Gleason M.L."/>
            <person name="Xu J.R."/>
            <person name="Liu H."/>
            <person name="Zhang R."/>
            <person name="Sun G."/>
        </authorList>
    </citation>
    <scope>NUCLEOTIDE SEQUENCE [LARGE SCALE GENOMIC DNA]</scope>
    <source>
        <strain evidence="2 3">LNHT1506</strain>
    </source>
</reference>
<keyword evidence="1" id="KW-0472">Membrane</keyword>
<dbReference type="OrthoDB" id="5584028at2759"/>
<proteinExistence type="predicted"/>
<dbReference type="EMBL" id="CP051141">
    <property type="protein sequence ID" value="QIW99492.1"/>
    <property type="molecule type" value="Genomic_DNA"/>
</dbReference>
<keyword evidence="3" id="KW-1185">Reference proteome</keyword>
<evidence type="ECO:0000313" key="2">
    <source>
        <dbReference type="EMBL" id="QIW99492.1"/>
    </source>
</evidence>
<protein>
    <submittedName>
        <fullName evidence="2">Uncharacterized protein</fullName>
    </submittedName>
</protein>
<dbReference type="Proteomes" id="UP000503462">
    <property type="component" value="Chromosome 3"/>
</dbReference>
<dbReference type="PANTHER" id="PTHR37852:SF1">
    <property type="entry name" value="HIG1 DOMAIN-CONTAINING PROTEIN"/>
    <property type="match status" value="1"/>
</dbReference>
<accession>A0A6H0XXL3</accession>